<dbReference type="Proteomes" id="UP000214746">
    <property type="component" value="Unassembled WGS sequence"/>
</dbReference>
<dbReference type="InterPro" id="IPR047764">
    <property type="entry name" value="CmpA"/>
</dbReference>
<reference evidence="1" key="1">
    <citation type="submission" date="2018-06" db="EMBL/GenBank/DDBJ databases">
        <title>Paenibacillus xerothermodurans sp. nov. an extremely dry heat resistant spore forming bacterium isolated from the soil of Cape Canaveral, Florida.</title>
        <authorList>
            <person name="Seuylemezian A."/>
            <person name="Kaur N."/>
            <person name="Patil P."/>
            <person name="Patil P."/>
            <person name="Mayilraj S."/>
            <person name="Vaishampayan P."/>
        </authorList>
    </citation>
    <scope>NUCLEOTIDE SEQUENCE [LARGE SCALE GENOMIC DNA]</scope>
    <source>
        <strain evidence="1">ATCC 27380</strain>
    </source>
</reference>
<evidence type="ECO:0000313" key="2">
    <source>
        <dbReference type="Proteomes" id="UP000214746"/>
    </source>
</evidence>
<protein>
    <submittedName>
        <fullName evidence="1">Cortex morphogenetic protein CmpA</fullName>
    </submittedName>
</protein>
<name>A0A2W1NA56_PAEXE</name>
<accession>A0A2W1NA56</accession>
<dbReference type="AlphaFoldDB" id="A0A2W1NA56"/>
<gene>
    <name evidence="1" type="primary">cmpA</name>
    <name evidence="1" type="ORF">CBW46_011655</name>
</gene>
<keyword evidence="2" id="KW-1185">Reference proteome</keyword>
<evidence type="ECO:0000313" key="1">
    <source>
        <dbReference type="EMBL" id="PZE20804.1"/>
    </source>
</evidence>
<dbReference type="NCBIfam" id="NF033225">
    <property type="entry name" value="spore_CmpA"/>
    <property type="match status" value="1"/>
</dbReference>
<comment type="caution">
    <text evidence="1">The sequence shown here is derived from an EMBL/GenBank/DDBJ whole genome shotgun (WGS) entry which is preliminary data.</text>
</comment>
<sequence>MQSVNEPSDTYNRLAGKGLIPVPQWLCNQLMRAFYNKNRRQVRLLNDCWFFYRTRRSDTEDSSSLLQ</sequence>
<dbReference type="EMBL" id="NHRJ02000005">
    <property type="protein sequence ID" value="PZE20804.1"/>
    <property type="molecule type" value="Genomic_DNA"/>
</dbReference>
<proteinExistence type="predicted"/>
<dbReference type="OrthoDB" id="2691694at2"/>
<organism evidence="1 2">
    <name type="scientific">Paenibacillus xerothermodurans</name>
    <dbReference type="NCBI Taxonomy" id="1977292"/>
    <lineage>
        <taxon>Bacteria</taxon>
        <taxon>Bacillati</taxon>
        <taxon>Bacillota</taxon>
        <taxon>Bacilli</taxon>
        <taxon>Bacillales</taxon>
        <taxon>Paenibacillaceae</taxon>
        <taxon>Paenibacillus</taxon>
    </lineage>
</organism>
<dbReference type="Pfam" id="PF26301">
    <property type="entry name" value="spore_CmpA"/>
    <property type="match status" value="1"/>
</dbReference>